<keyword evidence="1" id="KW-0732">Signal</keyword>
<sequence length="59" mass="6561">MSDSLFVLLIAMHGLLGVSMPDKQISFEVDESIREARVLMLEPREPGQSKAVFERSTAP</sequence>
<keyword evidence="3" id="KW-1185">Reference proteome</keyword>
<organism evidence="2 3">
    <name type="scientific">Cinara cedri</name>
    <dbReference type="NCBI Taxonomy" id="506608"/>
    <lineage>
        <taxon>Eukaryota</taxon>
        <taxon>Metazoa</taxon>
        <taxon>Ecdysozoa</taxon>
        <taxon>Arthropoda</taxon>
        <taxon>Hexapoda</taxon>
        <taxon>Insecta</taxon>
        <taxon>Pterygota</taxon>
        <taxon>Neoptera</taxon>
        <taxon>Paraneoptera</taxon>
        <taxon>Hemiptera</taxon>
        <taxon>Sternorrhyncha</taxon>
        <taxon>Aphidomorpha</taxon>
        <taxon>Aphidoidea</taxon>
        <taxon>Aphididae</taxon>
        <taxon>Lachninae</taxon>
        <taxon>Cinara</taxon>
    </lineage>
</organism>
<dbReference type="AlphaFoldDB" id="A0A5E4NHJ4"/>
<name>A0A5E4NHJ4_9HEMI</name>
<gene>
    <name evidence="2" type="ORF">CINCED_3A008422</name>
</gene>
<feature type="chain" id="PRO_5023078398" evidence="1">
    <location>
        <begin position="18"/>
        <end position="59"/>
    </location>
</feature>
<dbReference type="Proteomes" id="UP000325440">
    <property type="component" value="Unassembled WGS sequence"/>
</dbReference>
<proteinExistence type="predicted"/>
<dbReference type="EMBL" id="CABPRJ010001935">
    <property type="protein sequence ID" value="VVC42063.1"/>
    <property type="molecule type" value="Genomic_DNA"/>
</dbReference>
<accession>A0A5E4NHJ4</accession>
<evidence type="ECO:0000256" key="1">
    <source>
        <dbReference type="SAM" id="SignalP"/>
    </source>
</evidence>
<protein>
    <submittedName>
        <fullName evidence="2">Uncharacterized protein</fullName>
    </submittedName>
</protein>
<reference evidence="2 3" key="1">
    <citation type="submission" date="2019-08" db="EMBL/GenBank/DDBJ databases">
        <authorList>
            <person name="Alioto T."/>
            <person name="Alioto T."/>
            <person name="Gomez Garrido J."/>
        </authorList>
    </citation>
    <scope>NUCLEOTIDE SEQUENCE [LARGE SCALE GENOMIC DNA]</scope>
</reference>
<evidence type="ECO:0000313" key="3">
    <source>
        <dbReference type="Proteomes" id="UP000325440"/>
    </source>
</evidence>
<feature type="signal peptide" evidence="1">
    <location>
        <begin position="1"/>
        <end position="17"/>
    </location>
</feature>
<feature type="non-terminal residue" evidence="2">
    <location>
        <position position="59"/>
    </location>
</feature>
<evidence type="ECO:0000313" key="2">
    <source>
        <dbReference type="EMBL" id="VVC42063.1"/>
    </source>
</evidence>